<protein>
    <submittedName>
        <fullName evidence="6">3',5'-cyclic-AMP phosphodiesterase</fullName>
        <ecNumber evidence="6">3.1.4.53</ecNumber>
    </submittedName>
</protein>
<dbReference type="InterPro" id="IPR029052">
    <property type="entry name" value="Metallo-depent_PP-like"/>
</dbReference>
<keyword evidence="1" id="KW-0479">Metal-binding</keyword>
<feature type="domain" description="Calcineurin-like phosphoesterase" evidence="5">
    <location>
        <begin position="18"/>
        <end position="209"/>
    </location>
</feature>
<dbReference type="Pfam" id="PF00149">
    <property type="entry name" value="Metallophos"/>
    <property type="match status" value="1"/>
</dbReference>
<keyword evidence="7" id="KW-1185">Reference proteome</keyword>
<reference evidence="6 7" key="1">
    <citation type="submission" date="2018-07" db="EMBL/GenBank/DDBJ databases">
        <title>Halioglobus sp. genome submission.</title>
        <authorList>
            <person name="Ye M.-Q."/>
            <person name="Du Z.-J."/>
        </authorList>
    </citation>
    <scope>NUCLEOTIDE SEQUENCE [LARGE SCALE GENOMIC DNA]</scope>
    <source>
        <strain evidence="6 7">U0301</strain>
    </source>
</reference>
<dbReference type="InterPro" id="IPR050884">
    <property type="entry name" value="CNP_phosphodiesterase-III"/>
</dbReference>
<keyword evidence="3" id="KW-0408">Iron</keyword>
<dbReference type="Proteomes" id="UP000265509">
    <property type="component" value="Unassembled WGS sequence"/>
</dbReference>
<dbReference type="GO" id="GO:0004115">
    <property type="term" value="F:3',5'-cyclic-AMP phosphodiesterase activity"/>
    <property type="evidence" value="ECO:0007669"/>
    <property type="project" value="UniProtKB-EC"/>
</dbReference>
<dbReference type="Gene3D" id="3.60.21.10">
    <property type="match status" value="1"/>
</dbReference>
<dbReference type="EMBL" id="QRAN01000008">
    <property type="protein sequence ID" value="RLQ22147.1"/>
    <property type="molecule type" value="Genomic_DNA"/>
</dbReference>
<organism evidence="6 7">
    <name type="scientific">Seongchinamella sediminis</name>
    <dbReference type="NCBI Taxonomy" id="2283635"/>
    <lineage>
        <taxon>Bacteria</taxon>
        <taxon>Pseudomonadati</taxon>
        <taxon>Pseudomonadota</taxon>
        <taxon>Gammaproteobacteria</taxon>
        <taxon>Cellvibrionales</taxon>
        <taxon>Halieaceae</taxon>
        <taxon>Seongchinamella</taxon>
    </lineage>
</organism>
<dbReference type="EC" id="3.1.4.53" evidence="6"/>
<dbReference type="PANTHER" id="PTHR42988:SF2">
    <property type="entry name" value="CYCLIC NUCLEOTIDE PHOSPHODIESTERASE CBUA0032-RELATED"/>
    <property type="match status" value="1"/>
</dbReference>
<dbReference type="AlphaFoldDB" id="A0A3L7DX65"/>
<name>A0A3L7DX65_9GAMM</name>
<dbReference type="GO" id="GO:0046872">
    <property type="term" value="F:metal ion binding"/>
    <property type="evidence" value="ECO:0007669"/>
    <property type="project" value="UniProtKB-KW"/>
</dbReference>
<evidence type="ECO:0000313" key="7">
    <source>
        <dbReference type="Proteomes" id="UP000265509"/>
    </source>
</evidence>
<gene>
    <name evidence="6" type="ORF">DWB85_09445</name>
</gene>
<dbReference type="SUPFAM" id="SSF56300">
    <property type="entry name" value="Metallo-dependent phosphatases"/>
    <property type="match status" value="1"/>
</dbReference>
<accession>A0A3L7DX65</accession>
<evidence type="ECO:0000259" key="5">
    <source>
        <dbReference type="Pfam" id="PF00149"/>
    </source>
</evidence>
<evidence type="ECO:0000256" key="2">
    <source>
        <dbReference type="ARBA" id="ARBA00022801"/>
    </source>
</evidence>
<evidence type="ECO:0000256" key="3">
    <source>
        <dbReference type="ARBA" id="ARBA00023004"/>
    </source>
</evidence>
<sequence>MPESRHMTCRIVDTGDPLRLLQLTDTHLCAEAGGTLLDMDTDRSLQLVIDRALRERGTPDVLLCTGDLSDGGFRSAYQRLEGYLQKIAAPSFWLPGNHDDRAEMLAAVSDKVCLPGEIRAGQWQLIMLDSQIPGEVGGRLGETELQRLAAALEAGRQDGLHALVCLHHQPVAVGSAWIDQQMVADAAQFWQLLDSYASVKGVLWGHVHQQIDRQRGSVALMASPSTCVQFAPGSTNFKADDKPPGYRWLELYANGRIETGVSRVTDAEFTVDLECGGYL</sequence>
<comment type="similarity">
    <text evidence="4">Belongs to the cyclic nucleotide phosphodiesterase class-III family.</text>
</comment>
<evidence type="ECO:0000313" key="6">
    <source>
        <dbReference type="EMBL" id="RLQ22147.1"/>
    </source>
</evidence>
<comment type="caution">
    <text evidence="6">The sequence shown here is derived from an EMBL/GenBank/DDBJ whole genome shotgun (WGS) entry which is preliminary data.</text>
</comment>
<keyword evidence="2 6" id="KW-0378">Hydrolase</keyword>
<dbReference type="OrthoDB" id="9784378at2"/>
<proteinExistence type="inferred from homology"/>
<dbReference type="CDD" id="cd07402">
    <property type="entry name" value="MPP_GpdQ"/>
    <property type="match status" value="1"/>
</dbReference>
<evidence type="ECO:0000256" key="4">
    <source>
        <dbReference type="ARBA" id="ARBA00025742"/>
    </source>
</evidence>
<evidence type="ECO:0000256" key="1">
    <source>
        <dbReference type="ARBA" id="ARBA00022723"/>
    </source>
</evidence>
<dbReference type="InterPro" id="IPR004843">
    <property type="entry name" value="Calcineurin-like_PHP"/>
</dbReference>
<dbReference type="NCBIfam" id="NF008359">
    <property type="entry name" value="PRK11148.1"/>
    <property type="match status" value="1"/>
</dbReference>
<dbReference type="InterPro" id="IPR026575">
    <property type="entry name" value="GpdQ/CpdA-like"/>
</dbReference>
<dbReference type="PANTHER" id="PTHR42988">
    <property type="entry name" value="PHOSPHOHYDROLASE"/>
    <property type="match status" value="1"/>
</dbReference>